<name>A0A1H7A7R8_9PSED</name>
<keyword evidence="2" id="KW-1185">Reference proteome</keyword>
<sequence>MAGNFANLMGRLHRVGLPRLADSVVDHLDAQGATLVAGLDAMVDRDVERLDQGRLERAVTVTVSKSSLQPFDRKGAYRVNGEVFVITDIASDDGHLISFFVKVRK</sequence>
<protein>
    <submittedName>
        <fullName evidence="1">Uncharacterized protein</fullName>
    </submittedName>
</protein>
<accession>A0A1H7A7R8</accession>
<dbReference type="RefSeq" id="WP_090312034.1">
    <property type="nucleotide sequence ID" value="NZ_FNZE01000011.1"/>
</dbReference>
<gene>
    <name evidence="1" type="ORF">SAMN05216201_11171</name>
</gene>
<dbReference type="AlphaFoldDB" id="A0A1H7A7R8"/>
<dbReference type="EMBL" id="FNZE01000011">
    <property type="protein sequence ID" value="SEJ57920.1"/>
    <property type="molecule type" value="Genomic_DNA"/>
</dbReference>
<evidence type="ECO:0000313" key="1">
    <source>
        <dbReference type="EMBL" id="SEJ57920.1"/>
    </source>
</evidence>
<dbReference type="STRING" id="915471.SAMN05216201_11171"/>
<evidence type="ECO:0000313" key="2">
    <source>
        <dbReference type="Proteomes" id="UP000242930"/>
    </source>
</evidence>
<reference evidence="2" key="1">
    <citation type="submission" date="2016-10" db="EMBL/GenBank/DDBJ databases">
        <authorList>
            <person name="Varghese N."/>
            <person name="Submissions S."/>
        </authorList>
    </citation>
    <scope>NUCLEOTIDE SEQUENCE [LARGE SCALE GENOMIC DNA]</scope>
    <source>
        <strain evidence="2">LMG 25967</strain>
    </source>
</reference>
<organism evidence="1 2">
    <name type="scientific">Pseudomonas linyingensis</name>
    <dbReference type="NCBI Taxonomy" id="915471"/>
    <lineage>
        <taxon>Bacteria</taxon>
        <taxon>Pseudomonadati</taxon>
        <taxon>Pseudomonadota</taxon>
        <taxon>Gammaproteobacteria</taxon>
        <taxon>Pseudomonadales</taxon>
        <taxon>Pseudomonadaceae</taxon>
        <taxon>Pseudomonas</taxon>
    </lineage>
</organism>
<proteinExistence type="predicted"/>
<dbReference type="Proteomes" id="UP000242930">
    <property type="component" value="Unassembled WGS sequence"/>
</dbReference>
<dbReference type="OrthoDB" id="6986802at2"/>